<dbReference type="KEGG" id="svp:Pan189_40770"/>
<organism evidence="1 2">
    <name type="scientific">Stratiformator vulcanicus</name>
    <dbReference type="NCBI Taxonomy" id="2527980"/>
    <lineage>
        <taxon>Bacteria</taxon>
        <taxon>Pseudomonadati</taxon>
        <taxon>Planctomycetota</taxon>
        <taxon>Planctomycetia</taxon>
        <taxon>Planctomycetales</taxon>
        <taxon>Planctomycetaceae</taxon>
        <taxon>Stratiformator</taxon>
    </lineage>
</organism>
<dbReference type="OrthoDB" id="239293at2"/>
<dbReference type="EMBL" id="CP036268">
    <property type="protein sequence ID" value="QDT39668.1"/>
    <property type="molecule type" value="Genomic_DNA"/>
</dbReference>
<protein>
    <submittedName>
        <fullName evidence="1">Uncharacterized protein</fullName>
    </submittedName>
</protein>
<dbReference type="RefSeq" id="WP_145365793.1">
    <property type="nucleotide sequence ID" value="NZ_CP036268.1"/>
</dbReference>
<sequence length="218" mass="25391">MKLGDRAAACLAAVVIGLPVLHQCDLLDPWLAWEVYRVRESKCDIRLGTGILENIPDRHLCDWERRVFGEHWHTGFASEGFARRWLNFSDVDRSPFVRHADSYNEYQSISGWARITLGVNSYSSQRVSVGAMLALARHVQGSYAAHAGHDERYRLRGALRIERDQNLFRPDRSSVDRFEWSTPIDYQQVAHRIEQGWFNGLPRDVELFRYLETKLKRF</sequence>
<gene>
    <name evidence="1" type="ORF">Pan189_40770</name>
</gene>
<evidence type="ECO:0000313" key="2">
    <source>
        <dbReference type="Proteomes" id="UP000317318"/>
    </source>
</evidence>
<dbReference type="AlphaFoldDB" id="A0A517R704"/>
<keyword evidence="2" id="KW-1185">Reference proteome</keyword>
<evidence type="ECO:0000313" key="1">
    <source>
        <dbReference type="EMBL" id="QDT39668.1"/>
    </source>
</evidence>
<name>A0A517R704_9PLAN</name>
<proteinExistence type="predicted"/>
<reference evidence="1 2" key="1">
    <citation type="submission" date="2019-02" db="EMBL/GenBank/DDBJ databases">
        <title>Deep-cultivation of Planctomycetes and their phenomic and genomic characterization uncovers novel biology.</title>
        <authorList>
            <person name="Wiegand S."/>
            <person name="Jogler M."/>
            <person name="Boedeker C."/>
            <person name="Pinto D."/>
            <person name="Vollmers J."/>
            <person name="Rivas-Marin E."/>
            <person name="Kohn T."/>
            <person name="Peeters S.H."/>
            <person name="Heuer A."/>
            <person name="Rast P."/>
            <person name="Oberbeckmann S."/>
            <person name="Bunk B."/>
            <person name="Jeske O."/>
            <person name="Meyerdierks A."/>
            <person name="Storesund J.E."/>
            <person name="Kallscheuer N."/>
            <person name="Luecker S."/>
            <person name="Lage O.M."/>
            <person name="Pohl T."/>
            <person name="Merkel B.J."/>
            <person name="Hornburger P."/>
            <person name="Mueller R.-W."/>
            <person name="Bruemmer F."/>
            <person name="Labrenz M."/>
            <person name="Spormann A.M."/>
            <person name="Op den Camp H."/>
            <person name="Overmann J."/>
            <person name="Amann R."/>
            <person name="Jetten M.S.M."/>
            <person name="Mascher T."/>
            <person name="Medema M.H."/>
            <person name="Devos D.P."/>
            <person name="Kaster A.-K."/>
            <person name="Ovreas L."/>
            <person name="Rohde M."/>
            <person name="Galperin M.Y."/>
            <person name="Jogler C."/>
        </authorList>
    </citation>
    <scope>NUCLEOTIDE SEQUENCE [LARGE SCALE GENOMIC DNA]</scope>
    <source>
        <strain evidence="1 2">Pan189</strain>
    </source>
</reference>
<accession>A0A517R704</accession>
<dbReference type="Proteomes" id="UP000317318">
    <property type="component" value="Chromosome"/>
</dbReference>